<keyword evidence="3" id="KW-1185">Reference proteome</keyword>
<keyword evidence="1" id="KW-0812">Transmembrane</keyword>
<evidence type="ECO:0000313" key="2">
    <source>
        <dbReference type="EMBL" id="PAB57379.1"/>
    </source>
</evidence>
<feature type="transmembrane region" description="Helical" evidence="1">
    <location>
        <begin position="33"/>
        <end position="53"/>
    </location>
</feature>
<proteinExistence type="predicted"/>
<reference evidence="2 3" key="1">
    <citation type="submission" date="2017-06" db="EMBL/GenBank/DDBJ databases">
        <title>Draft genome sequence of anaerobic fermentative bacterium Anaeromicrobium sediminis DY2726D isolated from West Pacific Ocean sediments.</title>
        <authorList>
            <person name="Zeng X."/>
        </authorList>
    </citation>
    <scope>NUCLEOTIDE SEQUENCE [LARGE SCALE GENOMIC DNA]</scope>
    <source>
        <strain evidence="2 3">DY2726D</strain>
    </source>
</reference>
<dbReference type="EMBL" id="NIBG01000026">
    <property type="protein sequence ID" value="PAB57379.1"/>
    <property type="molecule type" value="Genomic_DNA"/>
</dbReference>
<evidence type="ECO:0000313" key="3">
    <source>
        <dbReference type="Proteomes" id="UP000216024"/>
    </source>
</evidence>
<dbReference type="AlphaFoldDB" id="A0A267MCV0"/>
<organism evidence="2 3">
    <name type="scientific">Anaeromicrobium sediminis</name>
    <dbReference type="NCBI Taxonomy" id="1478221"/>
    <lineage>
        <taxon>Bacteria</taxon>
        <taxon>Bacillati</taxon>
        <taxon>Bacillota</taxon>
        <taxon>Clostridia</taxon>
        <taxon>Peptostreptococcales</taxon>
        <taxon>Thermotaleaceae</taxon>
        <taxon>Anaeromicrobium</taxon>
    </lineage>
</organism>
<protein>
    <submittedName>
        <fullName evidence="2">Uncharacterized protein</fullName>
    </submittedName>
</protein>
<evidence type="ECO:0000256" key="1">
    <source>
        <dbReference type="SAM" id="Phobius"/>
    </source>
</evidence>
<name>A0A267MCV0_9FIRM</name>
<keyword evidence="1" id="KW-0472">Membrane</keyword>
<comment type="caution">
    <text evidence="2">The sequence shown here is derived from an EMBL/GenBank/DDBJ whole genome shotgun (WGS) entry which is preliminary data.</text>
</comment>
<sequence>MRFRKIDYMIFSVTAAIFYMCQLHDFTKRAVIGILVISFIQALVLGTITNLLFRKKVNS</sequence>
<keyword evidence="1" id="KW-1133">Transmembrane helix</keyword>
<dbReference type="Proteomes" id="UP000216024">
    <property type="component" value="Unassembled WGS sequence"/>
</dbReference>
<dbReference type="OrthoDB" id="9941311at2"/>
<accession>A0A267MCV0</accession>
<gene>
    <name evidence="2" type="ORF">CCE28_18965</name>
</gene>
<dbReference type="RefSeq" id="WP_095135331.1">
    <property type="nucleotide sequence ID" value="NZ_NIBG01000026.1"/>
</dbReference>